<dbReference type="CDD" id="cd01834">
    <property type="entry name" value="SGNH_hydrolase_like_2"/>
    <property type="match status" value="1"/>
</dbReference>
<evidence type="ECO:0000259" key="1">
    <source>
        <dbReference type="Pfam" id="PF13472"/>
    </source>
</evidence>
<keyword evidence="3" id="KW-1185">Reference proteome</keyword>
<evidence type="ECO:0000313" key="2">
    <source>
        <dbReference type="EMBL" id="MBB6634115.1"/>
    </source>
</evidence>
<dbReference type="GO" id="GO:0004622">
    <property type="term" value="F:phosphatidylcholine lysophospholipase activity"/>
    <property type="evidence" value="ECO:0007669"/>
    <property type="project" value="TreeGrafter"/>
</dbReference>
<gene>
    <name evidence="2" type="ORF">H7B67_08340</name>
</gene>
<dbReference type="SUPFAM" id="SSF52266">
    <property type="entry name" value="SGNH hydrolase"/>
    <property type="match status" value="1"/>
</dbReference>
<dbReference type="Gene3D" id="3.40.50.1110">
    <property type="entry name" value="SGNH hydrolase"/>
    <property type="match status" value="1"/>
</dbReference>
<evidence type="ECO:0000313" key="3">
    <source>
        <dbReference type="Proteomes" id="UP000535838"/>
    </source>
</evidence>
<protein>
    <submittedName>
        <fullName evidence="2">SGNH/GDSL hydrolase family protein</fullName>
    </submittedName>
</protein>
<proteinExistence type="predicted"/>
<dbReference type="RefSeq" id="WP_185119349.1">
    <property type="nucleotide sequence ID" value="NZ_JACJVQ010000006.1"/>
</dbReference>
<dbReference type="InterPro" id="IPR013830">
    <property type="entry name" value="SGNH_hydro"/>
</dbReference>
<dbReference type="InterPro" id="IPR036514">
    <property type="entry name" value="SGNH_hydro_sf"/>
</dbReference>
<comment type="caution">
    <text evidence="2">The sequence shown here is derived from an EMBL/GenBank/DDBJ whole genome shotgun (WGS) entry which is preliminary data.</text>
</comment>
<dbReference type="PANTHER" id="PTHR30383">
    <property type="entry name" value="THIOESTERASE 1/PROTEASE 1/LYSOPHOSPHOLIPASE L1"/>
    <property type="match status" value="1"/>
</dbReference>
<feature type="domain" description="SGNH hydrolase-type esterase" evidence="1">
    <location>
        <begin position="18"/>
        <end position="223"/>
    </location>
</feature>
<dbReference type="PANTHER" id="PTHR30383:SF5">
    <property type="entry name" value="SGNH HYDROLASE-TYPE ESTERASE DOMAIN-CONTAINING PROTEIN"/>
    <property type="match status" value="1"/>
</dbReference>
<dbReference type="Pfam" id="PF13472">
    <property type="entry name" value="Lipase_GDSL_2"/>
    <property type="match status" value="1"/>
</dbReference>
<dbReference type="InterPro" id="IPR051532">
    <property type="entry name" value="Ester_Hydrolysis_Enzymes"/>
</dbReference>
<dbReference type="AlphaFoldDB" id="A0A841SVL0"/>
<name>A0A841SVL0_9BACL</name>
<reference evidence="2 3" key="1">
    <citation type="submission" date="2020-08" db="EMBL/GenBank/DDBJ databases">
        <title>Cohnella phylogeny.</title>
        <authorList>
            <person name="Dunlap C."/>
        </authorList>
    </citation>
    <scope>NUCLEOTIDE SEQUENCE [LARGE SCALE GENOMIC DNA]</scope>
    <source>
        <strain evidence="2 3">DSM 25241</strain>
    </source>
</reference>
<dbReference type="EMBL" id="JACJVQ010000006">
    <property type="protein sequence ID" value="MBB6634115.1"/>
    <property type="molecule type" value="Genomic_DNA"/>
</dbReference>
<keyword evidence="2" id="KW-0378">Hydrolase</keyword>
<accession>A0A841SVL0</accession>
<organism evidence="2 3">
    <name type="scientific">Cohnella thailandensis</name>
    <dbReference type="NCBI Taxonomy" id="557557"/>
    <lineage>
        <taxon>Bacteria</taxon>
        <taxon>Bacillati</taxon>
        <taxon>Bacillota</taxon>
        <taxon>Bacilli</taxon>
        <taxon>Bacillales</taxon>
        <taxon>Paenibacillaceae</taxon>
        <taxon>Cohnella</taxon>
    </lineage>
</organism>
<dbReference type="Proteomes" id="UP000535838">
    <property type="component" value="Unassembled WGS sequence"/>
</dbReference>
<sequence length="314" mass="35173">MPMFGEKATIPAKKRIVFLGDSITDDGTYISYLDAYFRLRKPEVELELINLGVSSETASGLSEPAHPFPRPCVFDRLNRALAETEPEWVVVCYGMNDGIYYPLSEERFEAYKAGMRRLLRTIRAAGAKAIAVTPPPFDPGALDRAAERLRPANAAEFSYDTPYEDYEAVLKTYADWVLELDESRADGVASIHEPMLAWIREAREKDPEYRTGDGIHPNRQGHWVIAKSLLAELFGVKPESEPGYVDDPEGASAAYPLVWERHRLLSAAWKEHVGHTNIWKAEGALPLAEAKAQAAELEARIRAAAESRPEERFV</sequence>